<dbReference type="OrthoDB" id="17373at2759"/>
<keyword evidence="4" id="KW-0929">Antimicrobial</keyword>
<dbReference type="InterPro" id="IPR000974">
    <property type="entry name" value="Glyco_hydro_22_lys"/>
</dbReference>
<evidence type="ECO:0000259" key="10">
    <source>
        <dbReference type="PROSITE" id="PS00128"/>
    </source>
</evidence>
<dbReference type="PRINTS" id="PR00137">
    <property type="entry name" value="LYSOZYME"/>
</dbReference>
<dbReference type="AlphaFoldDB" id="A0A8T2J7T2"/>
<dbReference type="CDD" id="cd16897">
    <property type="entry name" value="LYZ_C"/>
    <property type="match status" value="1"/>
</dbReference>
<dbReference type="EMBL" id="JAACNH010000006">
    <property type="protein sequence ID" value="KAG8439657.1"/>
    <property type="molecule type" value="Genomic_DNA"/>
</dbReference>
<name>A0A8T2J7T2_9PIPI</name>
<keyword evidence="7" id="KW-1015">Disulfide bond</keyword>
<feature type="domain" description="Glycosyl hydrolases family 22 (GH22)" evidence="10">
    <location>
        <begin position="66"/>
        <end position="84"/>
    </location>
</feature>
<evidence type="ECO:0000256" key="3">
    <source>
        <dbReference type="ARBA" id="ARBA00012732"/>
    </source>
</evidence>
<evidence type="ECO:0000256" key="6">
    <source>
        <dbReference type="ARBA" id="ARBA00022801"/>
    </source>
</evidence>
<dbReference type="PROSITE" id="PS00128">
    <property type="entry name" value="GLYCOSYL_HYDROL_F22_1"/>
    <property type="match status" value="1"/>
</dbReference>
<evidence type="ECO:0000256" key="8">
    <source>
        <dbReference type="ARBA" id="ARBA00023295"/>
    </source>
</evidence>
<keyword evidence="6" id="KW-0378">Hydrolase</keyword>
<dbReference type="GO" id="GO:0031640">
    <property type="term" value="P:killing of cells of another organism"/>
    <property type="evidence" value="ECO:0007669"/>
    <property type="project" value="UniProtKB-KW"/>
</dbReference>
<dbReference type="PROSITE" id="PS51348">
    <property type="entry name" value="GLYCOSYL_HYDROL_F22_2"/>
    <property type="match status" value="1"/>
</dbReference>
<dbReference type="FunFam" id="1.10.530.10:FF:000001">
    <property type="entry name" value="Lysozyme C"/>
    <property type="match status" value="1"/>
</dbReference>
<evidence type="ECO:0000313" key="12">
    <source>
        <dbReference type="Proteomes" id="UP000812440"/>
    </source>
</evidence>
<dbReference type="GO" id="GO:0003796">
    <property type="term" value="F:lysozyme activity"/>
    <property type="evidence" value="ECO:0007669"/>
    <property type="project" value="UniProtKB-EC"/>
</dbReference>
<sequence>MKQQGMDGYQGVSLENWVCLAYYESSYFTYAKNFNPGDQSTDYGILQINSRWWCNDGKTPRSHNGCNIDCEALLTDNIYESLKCAKRIVKDPLGMSAWVGWRNNCKNKDLSEFIKGCSLMISNSSFYCYSLCKATSTIQQKNRNHPS</sequence>
<evidence type="ECO:0000256" key="2">
    <source>
        <dbReference type="ARBA" id="ARBA00010859"/>
    </source>
</evidence>
<dbReference type="PANTHER" id="PTHR11407:SF28">
    <property type="entry name" value="LYSOZYME C"/>
    <property type="match status" value="1"/>
</dbReference>
<comment type="similarity">
    <text evidence="2 9">Belongs to the glycosyl hydrolase 22 family.</text>
</comment>
<comment type="caution">
    <text evidence="11">The sequence shown here is derived from an EMBL/GenBank/DDBJ whole genome shotgun (WGS) entry which is preliminary data.</text>
</comment>
<gene>
    <name evidence="11" type="ORF">GDO86_005726</name>
</gene>
<evidence type="ECO:0000256" key="4">
    <source>
        <dbReference type="ARBA" id="ARBA00022529"/>
    </source>
</evidence>
<evidence type="ECO:0000313" key="11">
    <source>
        <dbReference type="EMBL" id="KAG8439657.1"/>
    </source>
</evidence>
<dbReference type="Proteomes" id="UP000812440">
    <property type="component" value="Chromosome 3"/>
</dbReference>
<dbReference type="InterPro" id="IPR019799">
    <property type="entry name" value="Glyco_hydro_22_CS"/>
</dbReference>
<dbReference type="GO" id="GO:0042742">
    <property type="term" value="P:defense response to bacterium"/>
    <property type="evidence" value="ECO:0007669"/>
    <property type="project" value="UniProtKB-KW"/>
</dbReference>
<reference evidence="11" key="1">
    <citation type="thesis" date="2020" institute="ProQuest LLC" country="789 East Eisenhower Parkway, Ann Arbor, MI, USA">
        <title>Comparative Genomics and Chromosome Evolution.</title>
        <authorList>
            <person name="Mudd A.B."/>
        </authorList>
    </citation>
    <scope>NUCLEOTIDE SEQUENCE</scope>
    <source>
        <strain evidence="11">Female2</strain>
        <tissue evidence="11">Blood</tissue>
    </source>
</reference>
<dbReference type="InterPro" id="IPR001916">
    <property type="entry name" value="Glyco_hydro_22"/>
</dbReference>
<dbReference type="SMART" id="SM00263">
    <property type="entry name" value="LYZ1"/>
    <property type="match status" value="1"/>
</dbReference>
<evidence type="ECO:0000256" key="5">
    <source>
        <dbReference type="ARBA" id="ARBA00022638"/>
    </source>
</evidence>
<evidence type="ECO:0000256" key="1">
    <source>
        <dbReference type="ARBA" id="ARBA00000632"/>
    </source>
</evidence>
<dbReference type="Gene3D" id="1.10.530.10">
    <property type="match status" value="1"/>
</dbReference>
<keyword evidence="8" id="KW-0326">Glycosidase</keyword>
<dbReference type="Pfam" id="PF00062">
    <property type="entry name" value="Lys"/>
    <property type="match status" value="1"/>
</dbReference>
<dbReference type="InterPro" id="IPR023346">
    <property type="entry name" value="Lysozyme-like_dom_sf"/>
</dbReference>
<evidence type="ECO:0000256" key="9">
    <source>
        <dbReference type="RuleBase" id="RU004440"/>
    </source>
</evidence>
<proteinExistence type="inferred from homology"/>
<dbReference type="PRINTS" id="PR00135">
    <property type="entry name" value="LYZLACT"/>
</dbReference>
<keyword evidence="5" id="KW-0081">Bacteriolytic enzyme</keyword>
<evidence type="ECO:0000256" key="7">
    <source>
        <dbReference type="ARBA" id="ARBA00023157"/>
    </source>
</evidence>
<dbReference type="SUPFAM" id="SSF53955">
    <property type="entry name" value="Lysozyme-like"/>
    <property type="match status" value="1"/>
</dbReference>
<keyword evidence="12" id="KW-1185">Reference proteome</keyword>
<dbReference type="PANTHER" id="PTHR11407">
    <property type="entry name" value="LYSOZYME C"/>
    <property type="match status" value="1"/>
</dbReference>
<protein>
    <recommendedName>
        <fullName evidence="3">lysozyme</fullName>
        <ecNumber evidence="3">3.2.1.17</ecNumber>
    </recommendedName>
</protein>
<dbReference type="EC" id="3.2.1.17" evidence="3"/>
<comment type="catalytic activity">
    <reaction evidence="1">
        <text>Hydrolysis of (1-&gt;4)-beta-linkages between N-acetylmuramic acid and N-acetyl-D-glucosamine residues in a peptidoglycan and between N-acetyl-D-glucosamine residues in chitodextrins.</text>
        <dbReference type="EC" id="3.2.1.17"/>
    </reaction>
</comment>
<accession>A0A8T2J7T2</accession>
<organism evidence="11 12">
    <name type="scientific">Hymenochirus boettgeri</name>
    <name type="common">Congo dwarf clawed frog</name>
    <dbReference type="NCBI Taxonomy" id="247094"/>
    <lineage>
        <taxon>Eukaryota</taxon>
        <taxon>Metazoa</taxon>
        <taxon>Chordata</taxon>
        <taxon>Craniata</taxon>
        <taxon>Vertebrata</taxon>
        <taxon>Euteleostomi</taxon>
        <taxon>Amphibia</taxon>
        <taxon>Batrachia</taxon>
        <taxon>Anura</taxon>
        <taxon>Pipoidea</taxon>
        <taxon>Pipidae</taxon>
        <taxon>Pipinae</taxon>
        <taxon>Hymenochirus</taxon>
    </lineage>
</organism>